<name>A0ABY4WD00_9BACL</name>
<keyword evidence="2" id="KW-0472">Membrane</keyword>
<accession>A0ABY4WD00</accession>
<dbReference type="EMBL" id="CP098755">
    <property type="protein sequence ID" value="USG65053.1"/>
    <property type="molecule type" value="Genomic_DNA"/>
</dbReference>
<dbReference type="Proteomes" id="UP001056500">
    <property type="component" value="Chromosome"/>
</dbReference>
<evidence type="ECO:0000313" key="4">
    <source>
        <dbReference type="Proteomes" id="UP001056500"/>
    </source>
</evidence>
<feature type="compositionally biased region" description="Basic and acidic residues" evidence="1">
    <location>
        <begin position="73"/>
        <end position="128"/>
    </location>
</feature>
<dbReference type="RefSeq" id="WP_251872160.1">
    <property type="nucleotide sequence ID" value="NZ_CP098755.1"/>
</dbReference>
<keyword evidence="2" id="KW-1133">Transmembrane helix</keyword>
<organism evidence="3 4">
    <name type="scientific">Brevibacillus ruminantium</name>
    <dbReference type="NCBI Taxonomy" id="2950604"/>
    <lineage>
        <taxon>Bacteria</taxon>
        <taxon>Bacillati</taxon>
        <taxon>Bacillota</taxon>
        <taxon>Bacilli</taxon>
        <taxon>Bacillales</taxon>
        <taxon>Paenibacillaceae</taxon>
        <taxon>Brevibacillus</taxon>
    </lineage>
</organism>
<evidence type="ECO:0000256" key="2">
    <source>
        <dbReference type="SAM" id="Phobius"/>
    </source>
</evidence>
<keyword evidence="4" id="KW-1185">Reference proteome</keyword>
<reference evidence="3" key="1">
    <citation type="submission" date="2022-06" db="EMBL/GenBank/DDBJ databases">
        <title>Genome sequencing of Brevibacillus sp. BB3-R1.</title>
        <authorList>
            <person name="Heo J."/>
            <person name="Lee D."/>
            <person name="Won M."/>
            <person name="Han B.-H."/>
            <person name="Hong S.-B."/>
            <person name="Kwon S.-W."/>
        </authorList>
    </citation>
    <scope>NUCLEOTIDE SEQUENCE</scope>
    <source>
        <strain evidence="3">BB3-R1</strain>
    </source>
</reference>
<keyword evidence="2" id="KW-0812">Transmembrane</keyword>
<sequence>MLYGIAIVVVAAFIGLIVFNMKAGRTRPPEVPKDNPSTDPPQLVMEENKQLATPREEAMRHAEPQPKLTGTPRFREQSDDEYRNALRDFHSKGASSHEADEKKEDPVPASKNNDEAYREGLRSLGKRD</sequence>
<evidence type="ECO:0000313" key="3">
    <source>
        <dbReference type="EMBL" id="USG65053.1"/>
    </source>
</evidence>
<feature type="transmembrane region" description="Helical" evidence="2">
    <location>
        <begin position="6"/>
        <end position="23"/>
    </location>
</feature>
<protein>
    <submittedName>
        <fullName evidence="3">Uncharacterized protein</fullName>
    </submittedName>
</protein>
<proteinExistence type="predicted"/>
<feature type="region of interest" description="Disordered" evidence="1">
    <location>
        <begin position="25"/>
        <end position="128"/>
    </location>
</feature>
<feature type="compositionally biased region" description="Basic and acidic residues" evidence="1">
    <location>
        <begin position="46"/>
        <end position="64"/>
    </location>
</feature>
<evidence type="ECO:0000256" key="1">
    <source>
        <dbReference type="SAM" id="MobiDB-lite"/>
    </source>
</evidence>
<gene>
    <name evidence="3" type="ORF">NDK47_23495</name>
</gene>